<evidence type="ECO:0000256" key="5">
    <source>
        <dbReference type="ARBA" id="ARBA00023136"/>
    </source>
</evidence>
<evidence type="ECO:0000256" key="7">
    <source>
        <dbReference type="SAM" id="Phobius"/>
    </source>
</evidence>
<feature type="signal peptide" evidence="8">
    <location>
        <begin position="1"/>
        <end position="30"/>
    </location>
</feature>
<feature type="transmembrane region" description="Helical" evidence="7">
    <location>
        <begin position="403"/>
        <end position="422"/>
    </location>
</feature>
<dbReference type="AlphaFoldDB" id="A0AAV7F5E5"/>
<comment type="subcellular location">
    <subcellularLocation>
        <location evidence="1">Membrane</location>
        <topology evidence="1">Multi-pass membrane protein</topology>
    </subcellularLocation>
</comment>
<feature type="region of interest" description="Disordered" evidence="6">
    <location>
        <begin position="217"/>
        <end position="246"/>
    </location>
</feature>
<feature type="transmembrane region" description="Helical" evidence="7">
    <location>
        <begin position="122"/>
        <end position="140"/>
    </location>
</feature>
<dbReference type="PANTHER" id="PTHR14255:SF1">
    <property type="entry name" value="SULFITE EXPORTER TAUE_SAFE FAMILY PROTEIN 3"/>
    <property type="match status" value="1"/>
</dbReference>
<feature type="chain" id="PRO_5043877017" description="Sulfite exporter TauE/SafE family protein 3-like" evidence="8">
    <location>
        <begin position="31"/>
        <end position="478"/>
    </location>
</feature>
<evidence type="ECO:0000256" key="6">
    <source>
        <dbReference type="SAM" id="MobiDB-lite"/>
    </source>
</evidence>
<evidence type="ECO:0000256" key="1">
    <source>
        <dbReference type="ARBA" id="ARBA00004141"/>
    </source>
</evidence>
<dbReference type="Proteomes" id="UP000825729">
    <property type="component" value="Unassembled WGS sequence"/>
</dbReference>
<gene>
    <name evidence="9" type="ORF">H6P81_000597</name>
</gene>
<feature type="transmembrane region" description="Helical" evidence="7">
    <location>
        <begin position="292"/>
        <end position="314"/>
    </location>
</feature>
<evidence type="ECO:0000256" key="4">
    <source>
        <dbReference type="ARBA" id="ARBA00022989"/>
    </source>
</evidence>
<dbReference type="PANTHER" id="PTHR14255">
    <property type="entry name" value="CEREBLON"/>
    <property type="match status" value="1"/>
</dbReference>
<reference evidence="9 10" key="1">
    <citation type="submission" date="2021-07" db="EMBL/GenBank/DDBJ databases">
        <title>The Aristolochia fimbriata genome: insights into angiosperm evolution, floral development and chemical biosynthesis.</title>
        <authorList>
            <person name="Jiao Y."/>
        </authorList>
    </citation>
    <scope>NUCLEOTIDE SEQUENCE [LARGE SCALE GENOMIC DNA]</scope>
    <source>
        <strain evidence="9">IBCAS-2021</strain>
        <tissue evidence="9">Leaf</tissue>
    </source>
</reference>
<dbReference type="GO" id="GO:0016567">
    <property type="term" value="P:protein ubiquitination"/>
    <property type="evidence" value="ECO:0007669"/>
    <property type="project" value="TreeGrafter"/>
</dbReference>
<feature type="transmembrane region" description="Helical" evidence="7">
    <location>
        <begin position="160"/>
        <end position="192"/>
    </location>
</feature>
<keyword evidence="8" id="KW-0732">Signal</keyword>
<feature type="transmembrane region" description="Helical" evidence="7">
    <location>
        <begin position="434"/>
        <end position="455"/>
    </location>
</feature>
<dbReference type="Pfam" id="PF01925">
    <property type="entry name" value="TauE"/>
    <property type="match status" value="2"/>
</dbReference>
<evidence type="ECO:0000313" key="10">
    <source>
        <dbReference type="Proteomes" id="UP000825729"/>
    </source>
</evidence>
<evidence type="ECO:0000256" key="3">
    <source>
        <dbReference type="ARBA" id="ARBA00022692"/>
    </source>
</evidence>
<evidence type="ECO:0000256" key="8">
    <source>
        <dbReference type="SAM" id="SignalP"/>
    </source>
</evidence>
<dbReference type="InterPro" id="IPR002781">
    <property type="entry name" value="TM_pro_TauE-like"/>
</dbReference>
<feature type="transmembrane region" description="Helical" evidence="7">
    <location>
        <begin position="80"/>
        <end position="110"/>
    </location>
</feature>
<dbReference type="GO" id="GO:0031464">
    <property type="term" value="C:Cul4A-RING E3 ubiquitin ligase complex"/>
    <property type="evidence" value="ECO:0007669"/>
    <property type="project" value="TreeGrafter"/>
</dbReference>
<feature type="transmembrane region" description="Helical" evidence="7">
    <location>
        <begin position="376"/>
        <end position="396"/>
    </location>
</feature>
<organism evidence="9 10">
    <name type="scientific">Aristolochia fimbriata</name>
    <name type="common">White veined hardy Dutchman's pipe vine</name>
    <dbReference type="NCBI Taxonomy" id="158543"/>
    <lineage>
        <taxon>Eukaryota</taxon>
        <taxon>Viridiplantae</taxon>
        <taxon>Streptophyta</taxon>
        <taxon>Embryophyta</taxon>
        <taxon>Tracheophyta</taxon>
        <taxon>Spermatophyta</taxon>
        <taxon>Magnoliopsida</taxon>
        <taxon>Magnoliidae</taxon>
        <taxon>Piperales</taxon>
        <taxon>Aristolochiaceae</taxon>
        <taxon>Aristolochia</taxon>
    </lineage>
</organism>
<feature type="transmembrane region" description="Helical" evidence="7">
    <location>
        <begin position="335"/>
        <end position="364"/>
    </location>
</feature>
<keyword evidence="3 7" id="KW-0812">Transmembrane</keyword>
<feature type="compositionally biased region" description="Basic and acidic residues" evidence="6">
    <location>
        <begin position="217"/>
        <end position="232"/>
    </location>
</feature>
<feature type="transmembrane region" description="Helical" evidence="7">
    <location>
        <begin position="263"/>
        <end position="280"/>
    </location>
</feature>
<evidence type="ECO:0000256" key="2">
    <source>
        <dbReference type="ARBA" id="ARBA00009142"/>
    </source>
</evidence>
<sequence>MARSGATWHGLRSVATVAVSFLLASFLASAERNLMRDPSQSSEIEDTNSGYVLKVINFLWQPDGSSYHHVWPDMKFGWKIILGSLIGFFGAAFGSVGGVGGGGIFVPMLTLIVGFDPKSSTAISKCMIMGAAGSTVYYNLKLRHPTLDMPIIDYDLALLFQPMLMLGISIGVAFNVIFADWMVTVLLIILFLGTSTKAFLKGVETWKKETIMKKEAKKRAESNRTSGEDVEYKPLPSAPGDEPKEAKGDTAVSVIENVYWKELGLLVFVWIAFLILQIVIKNYTTTCSTTYWIVSLLQIPVSVGVSGFEAVSLYKGKRVIASKGDDGTNFKVHQLILYCSCGVLAGMVGGLLGLGGGFILGPLFLELGIPPQVSSATATFAMTFSSSMSVVEYYLLRRFPVPYALYFVAVATVAAFVGQHVVRRIIIILGRASLIIFILAFTIFVSAVSLGGVGISNMVGKIERHEYMGFENLCKYGA</sequence>
<protein>
    <recommendedName>
        <fullName evidence="11">Sulfite exporter TauE/SafE family protein 3-like</fullName>
    </recommendedName>
</protein>
<comment type="similarity">
    <text evidence="2">Belongs to the 4-toluene sulfonate uptake permease (TSUP) (TC 2.A.102) family.</text>
</comment>
<dbReference type="GO" id="GO:0016020">
    <property type="term" value="C:membrane"/>
    <property type="evidence" value="ECO:0007669"/>
    <property type="project" value="UniProtKB-SubCell"/>
</dbReference>
<keyword evidence="10" id="KW-1185">Reference proteome</keyword>
<evidence type="ECO:0000313" key="9">
    <source>
        <dbReference type="EMBL" id="KAG9456089.1"/>
    </source>
</evidence>
<comment type="caution">
    <text evidence="9">The sequence shown here is derived from an EMBL/GenBank/DDBJ whole genome shotgun (WGS) entry which is preliminary data.</text>
</comment>
<proteinExistence type="inferred from homology"/>
<keyword evidence="5 7" id="KW-0472">Membrane</keyword>
<accession>A0AAV7F5E5</accession>
<keyword evidence="4 7" id="KW-1133">Transmembrane helix</keyword>
<dbReference type="EMBL" id="JAINDJ010000002">
    <property type="protein sequence ID" value="KAG9456089.1"/>
    <property type="molecule type" value="Genomic_DNA"/>
</dbReference>
<name>A0AAV7F5E5_ARIFI</name>
<evidence type="ECO:0008006" key="11">
    <source>
        <dbReference type="Google" id="ProtNLM"/>
    </source>
</evidence>